<sequence length="147" mass="16597">SLHGPVWHHGLTKEELDERLGTTKQWSQRWLGRPGWHGVMSSSCTTESTRPDPVLQEKISVGSFVSSVLEQKKMGLDRPVAEHQRGTPVQARGRRLFRLITQTGLRAVLIPVTSAFTGEKMSHRLTTHTAVFLRQRPVAGSKRVRRQ</sequence>
<organism evidence="1">
    <name type="scientific">Nothobranchius kadleci</name>
    <name type="common">African annual killifish</name>
    <dbReference type="NCBI Taxonomy" id="1051664"/>
    <lineage>
        <taxon>Eukaryota</taxon>
        <taxon>Metazoa</taxon>
        <taxon>Chordata</taxon>
        <taxon>Craniata</taxon>
        <taxon>Vertebrata</taxon>
        <taxon>Euteleostomi</taxon>
        <taxon>Actinopterygii</taxon>
        <taxon>Neopterygii</taxon>
        <taxon>Teleostei</taxon>
        <taxon>Neoteleostei</taxon>
        <taxon>Acanthomorphata</taxon>
        <taxon>Ovalentaria</taxon>
        <taxon>Atherinomorphae</taxon>
        <taxon>Cyprinodontiformes</taxon>
        <taxon>Nothobranchiidae</taxon>
        <taxon>Nothobranchius</taxon>
    </lineage>
</organism>
<proteinExistence type="predicted"/>
<name>A0A1A8BHM7_NOTKA</name>
<evidence type="ECO:0000313" key="1">
    <source>
        <dbReference type="EMBL" id="SBP66393.1"/>
    </source>
</evidence>
<feature type="non-terminal residue" evidence="1">
    <location>
        <position position="147"/>
    </location>
</feature>
<accession>A0A1A8BHM7</accession>
<dbReference type="AlphaFoldDB" id="A0A1A8BHM7"/>
<reference evidence="1" key="2">
    <citation type="submission" date="2016-06" db="EMBL/GenBank/DDBJ databases">
        <title>The genome of a short-lived fish provides insights into sex chromosome evolution and the genetic control of aging.</title>
        <authorList>
            <person name="Reichwald K."/>
            <person name="Felder M."/>
            <person name="Petzold A."/>
            <person name="Koch P."/>
            <person name="Groth M."/>
            <person name="Platzer M."/>
        </authorList>
    </citation>
    <scope>NUCLEOTIDE SEQUENCE</scope>
    <source>
        <tissue evidence="1">Brain</tissue>
    </source>
</reference>
<dbReference type="EMBL" id="HADZ01002452">
    <property type="protein sequence ID" value="SBP66393.1"/>
    <property type="molecule type" value="Transcribed_RNA"/>
</dbReference>
<feature type="non-terminal residue" evidence="1">
    <location>
        <position position="1"/>
    </location>
</feature>
<gene>
    <name evidence="1" type="primary">Nfu_g_1_009839</name>
</gene>
<reference evidence="1" key="1">
    <citation type="submission" date="2016-05" db="EMBL/GenBank/DDBJ databases">
        <authorList>
            <person name="Lavstsen T."/>
            <person name="Jespersen J.S."/>
        </authorList>
    </citation>
    <scope>NUCLEOTIDE SEQUENCE</scope>
    <source>
        <tissue evidence="1">Brain</tissue>
    </source>
</reference>
<protein>
    <submittedName>
        <fullName evidence="1">Uncharacterized protein</fullName>
    </submittedName>
</protein>